<reference evidence="2" key="1">
    <citation type="submission" date="2018-05" db="EMBL/GenBank/DDBJ databases">
        <authorList>
            <person name="Lanie J.A."/>
            <person name="Ng W.-L."/>
            <person name="Kazmierczak K.M."/>
            <person name="Andrzejewski T.M."/>
            <person name="Davidsen T.M."/>
            <person name="Wayne K.J."/>
            <person name="Tettelin H."/>
            <person name="Glass J.I."/>
            <person name="Rusch D."/>
            <person name="Podicherti R."/>
            <person name="Tsui H.-C.T."/>
            <person name="Winkler M.E."/>
        </authorList>
    </citation>
    <scope>NUCLEOTIDE SEQUENCE</scope>
</reference>
<dbReference type="Pfam" id="PF07238">
    <property type="entry name" value="PilZ"/>
    <property type="match status" value="2"/>
</dbReference>
<proteinExistence type="predicted"/>
<dbReference type="EMBL" id="UINC01097143">
    <property type="protein sequence ID" value="SVC54606.1"/>
    <property type="molecule type" value="Genomic_DNA"/>
</dbReference>
<protein>
    <recommendedName>
        <fullName evidence="1">PilZ domain-containing protein</fullName>
    </recommendedName>
</protein>
<dbReference type="InterPro" id="IPR009875">
    <property type="entry name" value="PilZ_domain"/>
</dbReference>
<evidence type="ECO:0000259" key="1">
    <source>
        <dbReference type="Pfam" id="PF07238"/>
    </source>
</evidence>
<organism evidence="2">
    <name type="scientific">marine metagenome</name>
    <dbReference type="NCBI Taxonomy" id="408172"/>
    <lineage>
        <taxon>unclassified sequences</taxon>
        <taxon>metagenomes</taxon>
        <taxon>ecological metagenomes</taxon>
    </lineage>
</organism>
<dbReference type="SUPFAM" id="SSF141371">
    <property type="entry name" value="PilZ domain-like"/>
    <property type="match status" value="2"/>
</dbReference>
<name>A0A382N0P7_9ZZZZ</name>
<gene>
    <name evidence="2" type="ORF">METZ01_LOCUS307460</name>
</gene>
<accession>A0A382N0P7</accession>
<sequence length="242" mass="26753">MTEESEAEGRRSTRYLIRVPVQVGFGEHVLALQSQNVSFDGIFVRCGALPKVGTEVSVRMRLPFGFGDVALTGNVVHVILPSNAVGRVPGMGIGWGPDQEPTRERWRGFVEKLVACYEALDTAAMVKLVDDIGVDVRYNVRREFALKVRFRDVDSLSAVYTRDISVGGIFLMTDEVFSVGQLLELDVVHPRTGASFPVRGAIRWQGEKSARPGVGVELIEMNEAQRDAFWKFVSNGDIGPLR</sequence>
<dbReference type="AlphaFoldDB" id="A0A382N0P7"/>
<feature type="domain" description="PilZ" evidence="1">
    <location>
        <begin position="137"/>
        <end position="233"/>
    </location>
</feature>
<dbReference type="GO" id="GO:0035438">
    <property type="term" value="F:cyclic-di-GMP binding"/>
    <property type="evidence" value="ECO:0007669"/>
    <property type="project" value="InterPro"/>
</dbReference>
<feature type="domain" description="PilZ" evidence="1">
    <location>
        <begin position="10"/>
        <end position="79"/>
    </location>
</feature>
<dbReference type="Gene3D" id="2.40.10.220">
    <property type="entry name" value="predicted glycosyltransferase like domains"/>
    <property type="match status" value="2"/>
</dbReference>
<evidence type="ECO:0000313" key="2">
    <source>
        <dbReference type="EMBL" id="SVC54606.1"/>
    </source>
</evidence>